<dbReference type="InterPro" id="IPR041164">
    <property type="entry name" value="LDcluster4"/>
</dbReference>
<dbReference type="Proteomes" id="UP000323856">
    <property type="component" value="Unassembled WGS sequence"/>
</dbReference>
<dbReference type="PANTHER" id="PTHR43393:SF3">
    <property type="entry name" value="LYSINE DECARBOXYLASE-LIKE PROTEIN"/>
    <property type="match status" value="1"/>
</dbReference>
<comment type="caution">
    <text evidence="1">The sequence shown here is derived from an EMBL/GenBank/DDBJ whole genome shotgun (WGS) entry which is preliminary data.</text>
</comment>
<evidence type="ECO:0000313" key="1">
    <source>
        <dbReference type="EMBL" id="KAA0978999.1"/>
    </source>
</evidence>
<sequence length="401" mass="42329">MNSTPAIHPLPRVIEIASLADFDRHAATALALTDKRLAASMHGWHVQSVNLRARGAVLEKLRSAGSVFMGCEIEGKIERRLRGGGALVFPEIPGLPFDPYRGELYSGQELYAGLDAGSYESVPDARIYAWASHRLGAGAHDALNAALSTTLHDHAIGARLDSQIRDGALSHAPLVGVMGGHAQLRGSAGYEQAARLGQSLSEAGFIVATGGGPGSMEAANLGAYLGSAGPDTLDAALDILAREPGFTLSVTRWARAAAAVLERWPAGLPTLGIPTWFYGHEPPNMLATHIAKYFANATREAVLLEKSSGGIVFLPGAAGTVQEVFQDACENYYGAAESISPMVLVGIEYWTKTLPAYPLLAELARGRAMEEKIFLVDDPAEAVRILVDLNDGSLSGVRGLA</sequence>
<dbReference type="EMBL" id="VOBL01000003">
    <property type="protein sequence ID" value="KAA0978999.1"/>
    <property type="molecule type" value="Genomic_DNA"/>
</dbReference>
<dbReference type="InterPro" id="IPR052341">
    <property type="entry name" value="LOG_family_nucleotidases"/>
</dbReference>
<dbReference type="GO" id="GO:0005829">
    <property type="term" value="C:cytosol"/>
    <property type="evidence" value="ECO:0007669"/>
    <property type="project" value="TreeGrafter"/>
</dbReference>
<proteinExistence type="predicted"/>
<gene>
    <name evidence="1" type="ORF">FQ154_04420</name>
</gene>
<organism evidence="1 2">
    <name type="scientific">Paeniglutamicibacter gangotriensis</name>
    <dbReference type="NCBI Taxonomy" id="254787"/>
    <lineage>
        <taxon>Bacteria</taxon>
        <taxon>Bacillati</taxon>
        <taxon>Actinomycetota</taxon>
        <taxon>Actinomycetes</taxon>
        <taxon>Micrococcales</taxon>
        <taxon>Micrococcaceae</taxon>
        <taxon>Paeniglutamicibacter</taxon>
    </lineage>
</organism>
<dbReference type="InterPro" id="IPR031100">
    <property type="entry name" value="LOG_fam"/>
</dbReference>
<reference evidence="1 2" key="1">
    <citation type="submission" date="2019-07" db="EMBL/GenBank/DDBJ databases">
        <title>Analysis of the biochemical properties, biological activity and biotechnological potential of siderophores and biosurfactants produced by Antarctic psychrotolerant bacteria.</title>
        <authorList>
            <person name="Styczynski M."/>
            <person name="Krucon T."/>
            <person name="Decewicz P."/>
            <person name="Dziewit L."/>
        </authorList>
    </citation>
    <scope>NUCLEOTIDE SEQUENCE [LARGE SCALE GENOMIC DNA]</scope>
    <source>
        <strain evidence="1 2">ANT_H27</strain>
    </source>
</reference>
<dbReference type="SUPFAM" id="SSF102405">
    <property type="entry name" value="MCP/YpsA-like"/>
    <property type="match status" value="1"/>
</dbReference>
<protein>
    <submittedName>
        <fullName evidence="1">Rossmann fold nucleotide-binding protein</fullName>
    </submittedName>
</protein>
<dbReference type="PANTHER" id="PTHR43393">
    <property type="entry name" value="CYTOKININ RIBOSIDE 5'-MONOPHOSPHATE PHOSPHORIBOHYDROLASE"/>
    <property type="match status" value="1"/>
</dbReference>
<dbReference type="Pfam" id="PF18306">
    <property type="entry name" value="LDcluster4"/>
    <property type="match status" value="1"/>
</dbReference>
<evidence type="ECO:0000313" key="2">
    <source>
        <dbReference type="Proteomes" id="UP000323856"/>
    </source>
</evidence>
<dbReference type="RefSeq" id="WP_149618804.1">
    <property type="nucleotide sequence ID" value="NZ_JBITUG010000027.1"/>
</dbReference>
<dbReference type="Pfam" id="PF03641">
    <property type="entry name" value="Lysine_decarbox"/>
    <property type="match status" value="1"/>
</dbReference>
<dbReference type="AlphaFoldDB" id="A0A5B0ENZ8"/>
<dbReference type="Gene3D" id="3.40.50.450">
    <property type="match status" value="1"/>
</dbReference>
<name>A0A5B0ENZ8_9MICC</name>
<dbReference type="OrthoDB" id="9807160at2"/>
<accession>A0A5B0ENZ8</accession>